<dbReference type="AlphaFoldDB" id="A0A1C3P187"/>
<reference evidence="2" key="1">
    <citation type="submission" date="2016-02" db="EMBL/GenBank/DDBJ databases">
        <authorList>
            <person name="Wibberg D."/>
        </authorList>
    </citation>
    <scope>NUCLEOTIDE SEQUENCE [LARGE SCALE GENOMIC DNA]</scope>
</reference>
<protein>
    <submittedName>
        <fullName evidence="1">Uncharacterized protein</fullName>
    </submittedName>
</protein>
<evidence type="ECO:0000313" key="2">
    <source>
        <dbReference type="Proteomes" id="UP000199013"/>
    </source>
</evidence>
<sequence>MLTIRIVPAGGFRQWSGRELGNFVINGMVLERNR</sequence>
<organism evidence="1 2">
    <name type="scientific">Candidatus Protofrankia californiensis</name>
    <dbReference type="NCBI Taxonomy" id="1839754"/>
    <lineage>
        <taxon>Bacteria</taxon>
        <taxon>Bacillati</taxon>
        <taxon>Actinomycetota</taxon>
        <taxon>Actinomycetes</taxon>
        <taxon>Frankiales</taxon>
        <taxon>Frankiaceae</taxon>
        <taxon>Protofrankia</taxon>
    </lineage>
</organism>
<proteinExistence type="predicted"/>
<name>A0A1C3P187_9ACTN</name>
<gene>
    <name evidence="1" type="ORF">FDG2_3834</name>
</gene>
<keyword evidence="2" id="KW-1185">Reference proteome</keyword>
<accession>A0A1C3P187</accession>
<evidence type="ECO:0000313" key="1">
    <source>
        <dbReference type="EMBL" id="SBW23554.1"/>
    </source>
</evidence>
<dbReference type="EMBL" id="FLUV01001612">
    <property type="protein sequence ID" value="SBW23554.1"/>
    <property type="molecule type" value="Genomic_DNA"/>
</dbReference>
<dbReference type="Proteomes" id="UP000199013">
    <property type="component" value="Unassembled WGS sequence"/>
</dbReference>